<dbReference type="Gene3D" id="3.30.70.2520">
    <property type="match status" value="1"/>
</dbReference>
<dbReference type="InterPro" id="IPR007173">
    <property type="entry name" value="ALO_C"/>
</dbReference>
<keyword evidence="1" id="KW-0560">Oxidoreductase</keyword>
<dbReference type="InterPro" id="IPR016169">
    <property type="entry name" value="FAD-bd_PCMH_sub2"/>
</dbReference>
<dbReference type="Pfam" id="PF04030">
    <property type="entry name" value="ALO"/>
    <property type="match status" value="1"/>
</dbReference>
<dbReference type="PROSITE" id="PS51387">
    <property type="entry name" value="FAD_PCMH"/>
    <property type="match status" value="1"/>
</dbReference>
<dbReference type="Gene3D" id="3.30.70.2530">
    <property type="match status" value="1"/>
</dbReference>
<feature type="domain" description="FAD-binding PCMH-type" evidence="2">
    <location>
        <begin position="9"/>
        <end position="173"/>
    </location>
</feature>
<gene>
    <name evidence="3" type="ORF">GCM10009775_16190</name>
</gene>
<reference evidence="3 4" key="1">
    <citation type="journal article" date="2019" name="Int. J. Syst. Evol. Microbiol.">
        <title>The Global Catalogue of Microorganisms (GCM) 10K type strain sequencing project: providing services to taxonomists for standard genome sequencing and annotation.</title>
        <authorList>
            <consortium name="The Broad Institute Genomics Platform"/>
            <consortium name="The Broad Institute Genome Sequencing Center for Infectious Disease"/>
            <person name="Wu L."/>
            <person name="Ma J."/>
        </authorList>
    </citation>
    <scope>NUCLEOTIDE SEQUENCE [LARGE SCALE GENOMIC DNA]</scope>
    <source>
        <strain evidence="3 4">JCM 14900</strain>
    </source>
</reference>
<dbReference type="Gene3D" id="3.30.465.10">
    <property type="match status" value="1"/>
</dbReference>
<evidence type="ECO:0000259" key="2">
    <source>
        <dbReference type="PROSITE" id="PS51387"/>
    </source>
</evidence>
<dbReference type="SUPFAM" id="SSF56176">
    <property type="entry name" value="FAD-binding/transporter-associated domain-like"/>
    <property type="match status" value="1"/>
</dbReference>
<sequence length="415" mass="45055">MNRNWAGTYEYTAPRIVTATSVDEIRSIVAGGGRARALGTRHSFTDLPDTTGTLVDVTGLPPDFALDADAQTVTVGAGTRYGELALWLDERGWALRNMGSLPHINVGGATATGTHGSGDRNGVLSTGVRALRYVGADAEVREIRRGEPDFDALVVGLGAYGITVALTLDVVPSYRVRQDVYAGVSWDAALADWSAVTGTAYSVSVFSRWEEPSIGYVWTKTRLETDDDPVPTALLDGALVVGESPLGQGDNITEIGGVPGPWMLRLPHFRLDAEPSFGDEIQSEYFVSRATAADALTAVRRLGDSIRPALIWTELRTAAPDGLWLSGAYERDSVIIHFTWHNRPDEVAEAVALVEAALEPFAARPHWGKFHRFDADRIASVHPRLVDTRAVFERLDPEGVFSNAHLERLGVRRAR</sequence>
<accession>A0ABN2PL00</accession>
<dbReference type="EMBL" id="BAAAOF010000002">
    <property type="protein sequence ID" value="GAA1924649.1"/>
    <property type="molecule type" value="Genomic_DNA"/>
</dbReference>
<dbReference type="PANTHER" id="PTHR43762">
    <property type="entry name" value="L-GULONOLACTONE OXIDASE"/>
    <property type="match status" value="1"/>
</dbReference>
<dbReference type="Proteomes" id="UP001501343">
    <property type="component" value="Unassembled WGS sequence"/>
</dbReference>
<dbReference type="PIRSF" id="PIRSF000136">
    <property type="entry name" value="LGO_GLO"/>
    <property type="match status" value="1"/>
</dbReference>
<evidence type="ECO:0000313" key="3">
    <source>
        <dbReference type="EMBL" id="GAA1924649.1"/>
    </source>
</evidence>
<proteinExistence type="predicted"/>
<dbReference type="InterPro" id="IPR016167">
    <property type="entry name" value="FAD-bd_PCMH_sub1"/>
</dbReference>
<organism evidence="3 4">
    <name type="scientific">Microbacterium aoyamense</name>
    <dbReference type="NCBI Taxonomy" id="344166"/>
    <lineage>
        <taxon>Bacteria</taxon>
        <taxon>Bacillati</taxon>
        <taxon>Actinomycetota</taxon>
        <taxon>Actinomycetes</taxon>
        <taxon>Micrococcales</taxon>
        <taxon>Microbacteriaceae</taxon>
        <taxon>Microbacterium</taxon>
    </lineage>
</organism>
<dbReference type="InterPro" id="IPR016166">
    <property type="entry name" value="FAD-bd_PCMH"/>
</dbReference>
<keyword evidence="4" id="KW-1185">Reference proteome</keyword>
<dbReference type="InterPro" id="IPR010031">
    <property type="entry name" value="FAD_lactone_oxidase-like"/>
</dbReference>
<dbReference type="Pfam" id="PF01565">
    <property type="entry name" value="FAD_binding_4"/>
    <property type="match status" value="1"/>
</dbReference>
<protein>
    <submittedName>
        <fullName evidence="3">D-arabinono-1,4-lactone oxidase</fullName>
    </submittedName>
</protein>
<dbReference type="InterPro" id="IPR036318">
    <property type="entry name" value="FAD-bd_PCMH-like_sf"/>
</dbReference>
<comment type="caution">
    <text evidence="3">The sequence shown here is derived from an EMBL/GenBank/DDBJ whole genome shotgun (WGS) entry which is preliminary data.</text>
</comment>
<dbReference type="PANTHER" id="PTHR43762:SF1">
    <property type="entry name" value="D-ARABINONO-1,4-LACTONE OXIDASE"/>
    <property type="match status" value="1"/>
</dbReference>
<dbReference type="Gene3D" id="3.30.43.10">
    <property type="entry name" value="Uridine Diphospho-n-acetylenolpyruvylglucosamine Reductase, domain 2"/>
    <property type="match status" value="1"/>
</dbReference>
<dbReference type="InterPro" id="IPR016171">
    <property type="entry name" value="Vanillyl_alc_oxidase_C-sub2"/>
</dbReference>
<dbReference type="Gene3D" id="1.10.45.10">
    <property type="entry name" value="Vanillyl-alcohol Oxidase, Chain A, domain 4"/>
    <property type="match status" value="1"/>
</dbReference>
<evidence type="ECO:0000256" key="1">
    <source>
        <dbReference type="ARBA" id="ARBA00023002"/>
    </source>
</evidence>
<evidence type="ECO:0000313" key="4">
    <source>
        <dbReference type="Proteomes" id="UP001501343"/>
    </source>
</evidence>
<dbReference type="RefSeq" id="WP_248147024.1">
    <property type="nucleotide sequence ID" value="NZ_BAAAOF010000002.1"/>
</dbReference>
<dbReference type="InterPro" id="IPR006094">
    <property type="entry name" value="Oxid_FAD_bind_N"/>
</dbReference>
<name>A0ABN2PL00_9MICO</name>